<gene>
    <name evidence="2" type="ORF">HK100_010914</name>
</gene>
<protein>
    <submittedName>
        <fullName evidence="2">Uncharacterized protein</fullName>
    </submittedName>
</protein>
<comment type="caution">
    <text evidence="2">The sequence shown here is derived from an EMBL/GenBank/DDBJ whole genome shotgun (WGS) entry which is preliminary data.</text>
</comment>
<accession>A0AAD5T1Z5</accession>
<evidence type="ECO:0000313" key="2">
    <source>
        <dbReference type="EMBL" id="KAJ3125255.1"/>
    </source>
</evidence>
<reference evidence="2" key="1">
    <citation type="submission" date="2020-05" db="EMBL/GenBank/DDBJ databases">
        <title>Phylogenomic resolution of chytrid fungi.</title>
        <authorList>
            <person name="Stajich J.E."/>
            <person name="Amses K."/>
            <person name="Simmons R."/>
            <person name="Seto K."/>
            <person name="Myers J."/>
            <person name="Bonds A."/>
            <person name="Quandt C.A."/>
            <person name="Barry K."/>
            <person name="Liu P."/>
            <person name="Grigoriev I."/>
            <person name="Longcore J.E."/>
            <person name="James T.Y."/>
        </authorList>
    </citation>
    <scope>NUCLEOTIDE SEQUENCE</scope>
    <source>
        <strain evidence="2">JEL0513</strain>
    </source>
</reference>
<evidence type="ECO:0000313" key="3">
    <source>
        <dbReference type="Proteomes" id="UP001211907"/>
    </source>
</evidence>
<dbReference type="EMBL" id="JADGJH010000622">
    <property type="protein sequence ID" value="KAJ3125255.1"/>
    <property type="molecule type" value="Genomic_DNA"/>
</dbReference>
<keyword evidence="3" id="KW-1185">Reference proteome</keyword>
<proteinExistence type="predicted"/>
<organism evidence="2 3">
    <name type="scientific">Physocladia obscura</name>
    <dbReference type="NCBI Taxonomy" id="109957"/>
    <lineage>
        <taxon>Eukaryota</taxon>
        <taxon>Fungi</taxon>
        <taxon>Fungi incertae sedis</taxon>
        <taxon>Chytridiomycota</taxon>
        <taxon>Chytridiomycota incertae sedis</taxon>
        <taxon>Chytridiomycetes</taxon>
        <taxon>Chytridiales</taxon>
        <taxon>Chytriomycetaceae</taxon>
        <taxon>Physocladia</taxon>
    </lineage>
</organism>
<feature type="region of interest" description="Disordered" evidence="1">
    <location>
        <begin position="81"/>
        <end position="103"/>
    </location>
</feature>
<evidence type="ECO:0000256" key="1">
    <source>
        <dbReference type="SAM" id="MobiDB-lite"/>
    </source>
</evidence>
<name>A0AAD5T1Z5_9FUNG</name>
<dbReference type="Proteomes" id="UP001211907">
    <property type="component" value="Unassembled WGS sequence"/>
</dbReference>
<sequence length="289" mass="32081">MITARTRDSKAKLLRFFGESGMAVAVGRSSKAARVLSLAYPVSAEQHQNELATTRQNSFSDASNHSREIFRVRNLENNADTVTFDSDSGETVRQEGLSETESISSWPETSLASTVFVHPPALLRQQHSDFNTSDFSSATAHALLSAFDYDEHANQGINNSFFERSASSEDSVMNHVMDFENSSAISLARNYLIRPLPSLSSVPSSSGKLTKLLGPDARLDISLKEIENTPVLHEALLLLLERPNMIPNKELKGKVLKEIKMAVFMNGSMHDVKKVDVRKEAEYFVSMRK</sequence>
<dbReference type="AlphaFoldDB" id="A0AAD5T1Z5"/>